<dbReference type="FunFam" id="3.40.50.150:FF:000407">
    <property type="entry name" value="O-methyltransferase 4"/>
    <property type="match status" value="1"/>
</dbReference>
<dbReference type="SUPFAM" id="SSF46785">
    <property type="entry name" value="Winged helix' DNA-binding domain"/>
    <property type="match status" value="1"/>
</dbReference>
<dbReference type="GO" id="GO:0046983">
    <property type="term" value="F:protein dimerization activity"/>
    <property type="evidence" value="ECO:0007669"/>
    <property type="project" value="InterPro"/>
</dbReference>
<dbReference type="Pfam" id="PF08100">
    <property type="entry name" value="Dimerisation"/>
    <property type="match status" value="1"/>
</dbReference>
<dbReference type="GO" id="GO:0008757">
    <property type="term" value="F:S-adenosylmethionine-dependent methyltransferase activity"/>
    <property type="evidence" value="ECO:0000318"/>
    <property type="project" value="GO_Central"/>
</dbReference>
<proteinExistence type="predicted"/>
<dbReference type="AlphaFoldDB" id="F0ZGG5"/>
<organism evidence="7 8">
    <name type="scientific">Dictyostelium purpureum</name>
    <name type="common">Slime mold</name>
    <dbReference type="NCBI Taxonomy" id="5786"/>
    <lineage>
        <taxon>Eukaryota</taxon>
        <taxon>Amoebozoa</taxon>
        <taxon>Evosea</taxon>
        <taxon>Eumycetozoa</taxon>
        <taxon>Dictyostelia</taxon>
        <taxon>Dictyosteliales</taxon>
        <taxon>Dictyosteliaceae</taxon>
        <taxon>Dictyostelium</taxon>
    </lineage>
</organism>
<feature type="active site" description="Proton acceptor" evidence="4">
    <location>
        <position position="250"/>
    </location>
</feature>
<dbReference type="KEGG" id="dpp:DICPUDRAFT_54298"/>
<dbReference type="InParanoid" id="F0ZGG5"/>
<dbReference type="GO" id="GO:0032259">
    <property type="term" value="P:methylation"/>
    <property type="evidence" value="ECO:0000318"/>
    <property type="project" value="GO_Central"/>
</dbReference>
<sequence length="335" mass="38334">MFQNQNNISLQDGYEFIIKHVSGALHFKLINTLLRLGICDILDDGVPRTHQELASIVNIPEEGMFKILRYFTFHKLFTENEVDGITTFSKSNYSEFFTKGHKLFGVANMFSSDLYYDLFKSTPDSFFGNSSGVPNSMNVAHTWDLLDSESNKVYFKNAMNSATEAICEEIINKVDFSQSKVIVDVGGSHGQLISSILEKYPSIEKGINFDLEKVIVTNKKPTDPRLEHVSGSFFESVPAGDSYILRQIIHDWSDEDSVKIINTISNSMKPGGKLYIFDYVIDNNNYQHDSLYFDMKMYHFFHGQERTESQFRKLLDQCGFKIDFIFRIGLVASKK</sequence>
<evidence type="ECO:0000259" key="5">
    <source>
        <dbReference type="Pfam" id="PF00891"/>
    </source>
</evidence>
<keyword evidence="3" id="KW-0949">S-adenosyl-L-methionine</keyword>
<dbReference type="OrthoDB" id="16076at2759"/>
<dbReference type="eggNOG" id="KOG3178">
    <property type="taxonomic scope" value="Eukaryota"/>
</dbReference>
<dbReference type="InterPro" id="IPR001077">
    <property type="entry name" value="COMT_C"/>
</dbReference>
<dbReference type="OMA" id="NDCNWQF"/>
<dbReference type="Gene3D" id="3.40.50.150">
    <property type="entry name" value="Vaccinia Virus protein VP39"/>
    <property type="match status" value="1"/>
</dbReference>
<name>F0ZGG5_DICPU</name>
<dbReference type="InterPro" id="IPR029063">
    <property type="entry name" value="SAM-dependent_MTases_sf"/>
</dbReference>
<dbReference type="PROSITE" id="PS51683">
    <property type="entry name" value="SAM_OMT_II"/>
    <property type="match status" value="1"/>
</dbReference>
<evidence type="ECO:0000256" key="1">
    <source>
        <dbReference type="ARBA" id="ARBA00022603"/>
    </source>
</evidence>
<keyword evidence="8" id="KW-1185">Reference proteome</keyword>
<dbReference type="InterPro" id="IPR016461">
    <property type="entry name" value="COMT-like"/>
</dbReference>
<evidence type="ECO:0000256" key="2">
    <source>
        <dbReference type="ARBA" id="ARBA00022679"/>
    </source>
</evidence>
<evidence type="ECO:0000313" key="8">
    <source>
        <dbReference type="Proteomes" id="UP000001064"/>
    </source>
</evidence>
<dbReference type="InterPro" id="IPR012967">
    <property type="entry name" value="COMT_dimerisation"/>
</dbReference>
<dbReference type="Proteomes" id="UP000001064">
    <property type="component" value="Unassembled WGS sequence"/>
</dbReference>
<dbReference type="PANTHER" id="PTHR43712:SF2">
    <property type="entry name" value="O-METHYLTRANSFERASE CICE"/>
    <property type="match status" value="1"/>
</dbReference>
<dbReference type="InterPro" id="IPR036390">
    <property type="entry name" value="WH_DNA-bd_sf"/>
</dbReference>
<dbReference type="PANTHER" id="PTHR43712">
    <property type="entry name" value="PUTATIVE (AFU_ORTHOLOGUE AFUA_4G14580)-RELATED"/>
    <property type="match status" value="1"/>
</dbReference>
<evidence type="ECO:0000256" key="3">
    <source>
        <dbReference type="ARBA" id="ARBA00022691"/>
    </source>
</evidence>
<dbReference type="GO" id="GO:0008171">
    <property type="term" value="F:O-methyltransferase activity"/>
    <property type="evidence" value="ECO:0000318"/>
    <property type="project" value="GO_Central"/>
</dbReference>
<accession>F0ZGG5</accession>
<dbReference type="SUPFAM" id="SSF53335">
    <property type="entry name" value="S-adenosyl-L-methionine-dependent methyltransferases"/>
    <property type="match status" value="1"/>
</dbReference>
<feature type="domain" description="O-methyltransferase C-terminal" evidence="5">
    <location>
        <begin position="146"/>
        <end position="321"/>
    </location>
</feature>
<reference evidence="8" key="1">
    <citation type="journal article" date="2011" name="Genome Biol.">
        <title>Comparative genomics of the social amoebae Dictyostelium discoideum and Dictyostelium purpureum.</title>
        <authorList>
            <consortium name="US DOE Joint Genome Institute (JGI-PGF)"/>
            <person name="Sucgang R."/>
            <person name="Kuo A."/>
            <person name="Tian X."/>
            <person name="Salerno W."/>
            <person name="Parikh A."/>
            <person name="Feasley C.L."/>
            <person name="Dalin E."/>
            <person name="Tu H."/>
            <person name="Huang E."/>
            <person name="Barry K."/>
            <person name="Lindquist E."/>
            <person name="Shapiro H."/>
            <person name="Bruce D."/>
            <person name="Schmutz J."/>
            <person name="Salamov A."/>
            <person name="Fey P."/>
            <person name="Gaudet P."/>
            <person name="Anjard C."/>
            <person name="Babu M.M."/>
            <person name="Basu S."/>
            <person name="Bushmanova Y."/>
            <person name="van der Wel H."/>
            <person name="Katoh-Kurasawa M."/>
            <person name="Dinh C."/>
            <person name="Coutinho P.M."/>
            <person name="Saito T."/>
            <person name="Elias M."/>
            <person name="Schaap P."/>
            <person name="Kay R.R."/>
            <person name="Henrissat B."/>
            <person name="Eichinger L."/>
            <person name="Rivero F."/>
            <person name="Putnam N.H."/>
            <person name="West C.M."/>
            <person name="Loomis W.F."/>
            <person name="Chisholm R.L."/>
            <person name="Shaulsky G."/>
            <person name="Strassmann J.E."/>
            <person name="Queller D.C."/>
            <person name="Kuspa A."/>
            <person name="Grigoriev I.V."/>
        </authorList>
    </citation>
    <scope>NUCLEOTIDE SEQUENCE [LARGE SCALE GENOMIC DNA]</scope>
    <source>
        <strain evidence="8">QSDP1</strain>
    </source>
</reference>
<evidence type="ECO:0000256" key="4">
    <source>
        <dbReference type="PIRSR" id="PIRSR005739-1"/>
    </source>
</evidence>
<evidence type="ECO:0000313" key="7">
    <source>
        <dbReference type="EMBL" id="EGC36938.1"/>
    </source>
</evidence>
<gene>
    <name evidence="7" type="ORF">DICPUDRAFT_54298</name>
</gene>
<dbReference type="VEuPathDB" id="AmoebaDB:DICPUDRAFT_54298"/>
<dbReference type="GeneID" id="10503900"/>
<dbReference type="InterPro" id="IPR036388">
    <property type="entry name" value="WH-like_DNA-bd_sf"/>
</dbReference>
<dbReference type="EMBL" id="GL871012">
    <property type="protein sequence ID" value="EGC36938.1"/>
    <property type="molecule type" value="Genomic_DNA"/>
</dbReference>
<keyword evidence="2" id="KW-0808">Transferase</keyword>
<dbReference type="Pfam" id="PF00891">
    <property type="entry name" value="Methyltransf_2"/>
    <property type="match status" value="1"/>
</dbReference>
<feature type="domain" description="O-methyltransferase dimerisation" evidence="6">
    <location>
        <begin position="19"/>
        <end position="99"/>
    </location>
</feature>
<dbReference type="PIRSF" id="PIRSF005739">
    <property type="entry name" value="O-mtase"/>
    <property type="match status" value="1"/>
</dbReference>
<keyword evidence="1" id="KW-0489">Methyltransferase</keyword>
<dbReference type="RefSeq" id="XP_003286506.1">
    <property type="nucleotide sequence ID" value="XM_003286458.1"/>
</dbReference>
<evidence type="ECO:0000259" key="6">
    <source>
        <dbReference type="Pfam" id="PF08100"/>
    </source>
</evidence>
<protein>
    <submittedName>
        <fullName evidence="7">Uncharacterized protein</fullName>
    </submittedName>
</protein>
<dbReference type="Gene3D" id="1.10.10.10">
    <property type="entry name" value="Winged helix-like DNA-binding domain superfamily/Winged helix DNA-binding domain"/>
    <property type="match status" value="1"/>
</dbReference>